<dbReference type="InterPro" id="IPR003593">
    <property type="entry name" value="AAA+_ATPase"/>
</dbReference>
<dbReference type="FunFam" id="3.40.50.300:FF:001091">
    <property type="entry name" value="Probable disease resistance protein At1g61300"/>
    <property type="match status" value="1"/>
</dbReference>
<dbReference type="AlphaFoldDB" id="A0ABD1QMN9"/>
<proteinExistence type="inferred from homology"/>
<dbReference type="InterPro" id="IPR001611">
    <property type="entry name" value="Leu-rich_rpt"/>
</dbReference>
<comment type="caution">
    <text evidence="8">The sequence shown here is derived from an EMBL/GenBank/DDBJ whole genome shotgun (WGS) entry which is preliminary data.</text>
</comment>
<dbReference type="Gene3D" id="3.40.50.300">
    <property type="entry name" value="P-loop containing nucleotide triphosphate hydrolases"/>
    <property type="match status" value="1"/>
</dbReference>
<gene>
    <name evidence="8" type="ORF">Adt_36950</name>
</gene>
<name>A0ABD1QMN9_9LAMI</name>
<dbReference type="Pfam" id="PF23559">
    <property type="entry name" value="WHD_DRP"/>
    <property type="match status" value="1"/>
</dbReference>
<comment type="similarity">
    <text evidence="1">Belongs to the disease resistance NB-LRR family.</text>
</comment>
<dbReference type="FunFam" id="1.10.8.430:FF:000003">
    <property type="entry name" value="Probable disease resistance protein At5g66910"/>
    <property type="match status" value="1"/>
</dbReference>
<sequence>MEVVASLLNSLLAEPCRLLVRSIYGRIGNFLKSQKNFIALQKDIKPLLYLRDDLRQDLNEHERQGNLPRTQVEEWLRRADELEARVNTLLSIMSASGDSCRLRYKLSRKLVKMLMELKQLTEAGSCFENMLIVIDRPKKVEHIPGPSITGQKTASLNLSRIMDLLINDKVKRIGVCGMGGVGKSTLVKNLNNELNKMYSAQPFSVIIWATLSRDTNLRRIQIQIAERLNLQVKMEDSEERIGIRLHKRLEKEKRFLLILDDVWDAIDLDVLGVPRPEVHVGSKIILTSRSLDVCREMLTDINIEVNALNGEEAWELFYQHAGQVVEAENIKPFAEAVAKECGGLPLAITVVGASMRGKSMVALWKDALNALQRSVPLIKGIEDKVFNTLKWSYDSLQDEHIKSCFLFCCLYPEDSTIDVCELVRYWFSEGLLDECLNYEELENRGIAIVQSLRDSCLLEQGMLPNTVKLHDVVRDVCIWMVCSSQNEYRSLVRSGIGLTWISELDFLSSLKRVSFMNNKIESLPDCTMKCPEASTLLLSGNRNLETIPGSFLQGFQSLRILDLSGSKVKCLPSSLVKLGDLRALLLHHCVSLTEIPL</sequence>
<dbReference type="SMART" id="SM00382">
    <property type="entry name" value="AAA"/>
    <property type="match status" value="1"/>
</dbReference>
<evidence type="ECO:0000313" key="8">
    <source>
        <dbReference type="EMBL" id="KAL2476214.1"/>
    </source>
</evidence>
<dbReference type="Gene3D" id="3.80.10.10">
    <property type="entry name" value="Ribonuclease Inhibitor"/>
    <property type="match status" value="1"/>
</dbReference>
<dbReference type="FunFam" id="1.10.10.10:FF:000322">
    <property type="entry name" value="Probable disease resistance protein At1g63360"/>
    <property type="match status" value="1"/>
</dbReference>
<evidence type="ECO:0000259" key="7">
    <source>
        <dbReference type="SMART" id="SM00382"/>
    </source>
</evidence>
<dbReference type="InterPro" id="IPR027417">
    <property type="entry name" value="P-loop_NTPase"/>
</dbReference>
<dbReference type="GO" id="GO:0005524">
    <property type="term" value="F:ATP binding"/>
    <property type="evidence" value="ECO:0007669"/>
    <property type="project" value="UniProtKB-KW"/>
</dbReference>
<dbReference type="PANTHER" id="PTHR33463">
    <property type="entry name" value="NB-ARC DOMAIN-CONTAINING PROTEIN-RELATED"/>
    <property type="match status" value="1"/>
</dbReference>
<keyword evidence="5" id="KW-0611">Plant defense</keyword>
<dbReference type="Pfam" id="PF00931">
    <property type="entry name" value="NB-ARC"/>
    <property type="match status" value="1"/>
</dbReference>
<dbReference type="Pfam" id="PF13855">
    <property type="entry name" value="LRR_8"/>
    <property type="match status" value="1"/>
</dbReference>
<dbReference type="InterPro" id="IPR050905">
    <property type="entry name" value="Plant_NBS-LRR"/>
</dbReference>
<evidence type="ECO:0000256" key="6">
    <source>
        <dbReference type="ARBA" id="ARBA00022840"/>
    </source>
</evidence>
<dbReference type="InterPro" id="IPR058922">
    <property type="entry name" value="WHD_DRP"/>
</dbReference>
<dbReference type="SUPFAM" id="SSF52058">
    <property type="entry name" value="L domain-like"/>
    <property type="match status" value="1"/>
</dbReference>
<dbReference type="Proteomes" id="UP001604336">
    <property type="component" value="Unassembled WGS sequence"/>
</dbReference>
<dbReference type="GO" id="GO:0051607">
    <property type="term" value="P:defense response to virus"/>
    <property type="evidence" value="ECO:0007669"/>
    <property type="project" value="UniProtKB-ARBA"/>
</dbReference>
<keyword evidence="4" id="KW-0547">Nucleotide-binding</keyword>
<dbReference type="InterPro" id="IPR002182">
    <property type="entry name" value="NB-ARC"/>
</dbReference>
<keyword evidence="9" id="KW-1185">Reference proteome</keyword>
<dbReference type="InterPro" id="IPR042197">
    <property type="entry name" value="Apaf_helical"/>
</dbReference>
<evidence type="ECO:0000256" key="2">
    <source>
        <dbReference type="ARBA" id="ARBA00022614"/>
    </source>
</evidence>
<dbReference type="Gene3D" id="1.10.8.430">
    <property type="entry name" value="Helical domain of apoptotic protease-activating factors"/>
    <property type="match status" value="1"/>
</dbReference>
<organism evidence="8 9">
    <name type="scientific">Abeliophyllum distichum</name>
    <dbReference type="NCBI Taxonomy" id="126358"/>
    <lineage>
        <taxon>Eukaryota</taxon>
        <taxon>Viridiplantae</taxon>
        <taxon>Streptophyta</taxon>
        <taxon>Embryophyta</taxon>
        <taxon>Tracheophyta</taxon>
        <taxon>Spermatophyta</taxon>
        <taxon>Magnoliopsida</taxon>
        <taxon>eudicotyledons</taxon>
        <taxon>Gunneridae</taxon>
        <taxon>Pentapetalae</taxon>
        <taxon>asterids</taxon>
        <taxon>lamiids</taxon>
        <taxon>Lamiales</taxon>
        <taxon>Oleaceae</taxon>
        <taxon>Forsythieae</taxon>
        <taxon>Abeliophyllum</taxon>
    </lineage>
</organism>
<dbReference type="InterPro" id="IPR032675">
    <property type="entry name" value="LRR_dom_sf"/>
</dbReference>
<evidence type="ECO:0000313" key="9">
    <source>
        <dbReference type="Proteomes" id="UP001604336"/>
    </source>
</evidence>
<keyword evidence="3" id="KW-0677">Repeat</keyword>
<dbReference type="SUPFAM" id="SSF52540">
    <property type="entry name" value="P-loop containing nucleoside triphosphate hydrolases"/>
    <property type="match status" value="1"/>
</dbReference>
<evidence type="ECO:0000256" key="5">
    <source>
        <dbReference type="ARBA" id="ARBA00022821"/>
    </source>
</evidence>
<protein>
    <submittedName>
        <fullName evidence="8">Disease resistance protein</fullName>
    </submittedName>
</protein>
<keyword evidence="2" id="KW-0433">Leucine-rich repeat</keyword>
<accession>A0ABD1QMN9</accession>
<reference evidence="9" key="1">
    <citation type="submission" date="2024-07" db="EMBL/GenBank/DDBJ databases">
        <title>Two chromosome-level genome assemblies of Korean endemic species Abeliophyllum distichum and Forsythia ovata (Oleaceae).</title>
        <authorList>
            <person name="Jang H."/>
        </authorList>
    </citation>
    <scope>NUCLEOTIDE SEQUENCE [LARGE SCALE GENOMIC DNA]</scope>
</reference>
<dbReference type="EMBL" id="JBFOLK010000011">
    <property type="protein sequence ID" value="KAL2476214.1"/>
    <property type="molecule type" value="Genomic_DNA"/>
</dbReference>
<evidence type="ECO:0000256" key="4">
    <source>
        <dbReference type="ARBA" id="ARBA00022741"/>
    </source>
</evidence>
<evidence type="ECO:0000256" key="3">
    <source>
        <dbReference type="ARBA" id="ARBA00022737"/>
    </source>
</evidence>
<evidence type="ECO:0000256" key="1">
    <source>
        <dbReference type="ARBA" id="ARBA00008894"/>
    </source>
</evidence>
<feature type="domain" description="AAA+ ATPase" evidence="7">
    <location>
        <begin position="169"/>
        <end position="309"/>
    </location>
</feature>
<dbReference type="PANTHER" id="PTHR33463:SF202">
    <property type="entry name" value="NB-ARC DOMAIN-CONTAINING PROTEIN"/>
    <property type="match status" value="1"/>
</dbReference>
<keyword evidence="6" id="KW-0067">ATP-binding</keyword>
<dbReference type="PRINTS" id="PR00364">
    <property type="entry name" value="DISEASERSIST"/>
</dbReference>